<accession>A0A2K9AGP2</accession>
<evidence type="ECO:0000256" key="2">
    <source>
        <dbReference type="SAM" id="SignalP"/>
    </source>
</evidence>
<keyword evidence="2" id="KW-0732">Signal</keyword>
<protein>
    <submittedName>
        <fullName evidence="3">Uncharacterized protein</fullName>
    </submittedName>
</protein>
<dbReference type="RefSeq" id="WP_106646005.1">
    <property type="nucleotide sequence ID" value="NZ_BMGO01000002.1"/>
</dbReference>
<dbReference type="OrthoDB" id="6257262at2"/>
<proteinExistence type="predicted"/>
<dbReference type="KEGG" id="kpd:CW740_02275"/>
<dbReference type="AlphaFoldDB" id="A0A2K9AGP2"/>
<feature type="compositionally biased region" description="Polar residues" evidence="1">
    <location>
        <begin position="552"/>
        <end position="563"/>
    </location>
</feature>
<name>A0A2K9AGP2_9GAMM</name>
<evidence type="ECO:0000256" key="1">
    <source>
        <dbReference type="SAM" id="MobiDB-lite"/>
    </source>
</evidence>
<dbReference type="EMBL" id="CP025120">
    <property type="protein sequence ID" value="AUD78124.1"/>
    <property type="molecule type" value="Genomic_DNA"/>
</dbReference>
<reference evidence="3 4" key="1">
    <citation type="submission" date="2017-12" db="EMBL/GenBank/DDBJ databases">
        <title>Kangiella profundi FT102 completed genome.</title>
        <authorList>
            <person name="Xu J."/>
            <person name="Wang J."/>
            <person name="Lu Y."/>
        </authorList>
    </citation>
    <scope>NUCLEOTIDE SEQUENCE [LARGE SCALE GENOMIC DNA]</scope>
    <source>
        <strain evidence="3 4">FT102</strain>
    </source>
</reference>
<evidence type="ECO:0000313" key="4">
    <source>
        <dbReference type="Proteomes" id="UP000232693"/>
    </source>
</evidence>
<feature type="region of interest" description="Disordered" evidence="1">
    <location>
        <begin position="541"/>
        <end position="575"/>
    </location>
</feature>
<keyword evidence="4" id="KW-1185">Reference proteome</keyword>
<evidence type="ECO:0000313" key="3">
    <source>
        <dbReference type="EMBL" id="AUD78124.1"/>
    </source>
</evidence>
<gene>
    <name evidence="3" type="ORF">CW740_02275</name>
</gene>
<feature type="chain" id="PRO_5044016951" evidence="2">
    <location>
        <begin position="23"/>
        <end position="575"/>
    </location>
</feature>
<sequence length="575" mass="60499">MNIKRWTLACSMALFTATSALALDPADSVELDGNAIKDTALDDWQNINLGVSSAAVATGVVSDLPPATIFWKGGSKDTEDVTQWWYKDGAVPDKDDLRNGYAAAYFLPKMGGGNDLVFYFGAERYANNGDAIMGFWFFQDVVGPDGNNRFTGEHKENDLFIVMEYPQGSNSQPFVQVMRWVNSGGDVDDNLQLLYSSGDAGSKCNTATDAGVACAITNDNQELAGVANGLWPYENKSGIPDAYPHESLFEGRLNVTQTLLNAGISEVPCFSSFLIETRSSRSETAQLKDFLGGQFPLCSIEVAKTCSASALTADNKFTIDYTISLTNTGVGSIGAGEVITIDDQPSDGAAFQLTPAVSSLTGGADGWAPNEVLQVSGQYVSDVNGGMNTVDASVTFGSSSITADQYTIGCDSLSLSPAISIVKQCDLSLTQTGNLVAVQKDYSVDVCNTGDTPLDVLLTDNKDLALNESFSLDFPKTCLIDVDCGAGYTCNAGGFCEDASGFLEGNFGGNVCETRTGTYLPSELPVGSDGNLTNQASVTATSPVAAPGDIGSASNPIQDSDSATCDLCPLPQPEE</sequence>
<feature type="signal peptide" evidence="2">
    <location>
        <begin position="1"/>
        <end position="22"/>
    </location>
</feature>
<dbReference type="Proteomes" id="UP000232693">
    <property type="component" value="Chromosome"/>
</dbReference>
<organism evidence="3 4">
    <name type="scientific">Kangiella profundi</name>
    <dbReference type="NCBI Taxonomy" id="1561924"/>
    <lineage>
        <taxon>Bacteria</taxon>
        <taxon>Pseudomonadati</taxon>
        <taxon>Pseudomonadota</taxon>
        <taxon>Gammaproteobacteria</taxon>
        <taxon>Kangiellales</taxon>
        <taxon>Kangiellaceae</taxon>
        <taxon>Kangiella</taxon>
    </lineage>
</organism>